<evidence type="ECO:0000313" key="3">
    <source>
        <dbReference type="EMBL" id="VTR93003.1"/>
    </source>
</evidence>
<dbReference type="PANTHER" id="PTHR30093">
    <property type="entry name" value="GENERAL SECRETION PATHWAY PROTEIN G"/>
    <property type="match status" value="1"/>
</dbReference>
<proteinExistence type="predicted"/>
<feature type="transmembrane region" description="Helical" evidence="1">
    <location>
        <begin position="12"/>
        <end position="32"/>
    </location>
</feature>
<keyword evidence="1" id="KW-0812">Transmembrane</keyword>
<keyword evidence="1" id="KW-1133">Transmembrane helix</keyword>
<organism evidence="3 4">
    <name type="scientific">Gemmata massiliana</name>
    <dbReference type="NCBI Taxonomy" id="1210884"/>
    <lineage>
        <taxon>Bacteria</taxon>
        <taxon>Pseudomonadati</taxon>
        <taxon>Planctomycetota</taxon>
        <taxon>Planctomycetia</taxon>
        <taxon>Gemmatales</taxon>
        <taxon>Gemmataceae</taxon>
        <taxon>Gemmata</taxon>
    </lineage>
</organism>
<feature type="domain" description="DUF1559" evidence="2">
    <location>
        <begin position="33"/>
        <end position="330"/>
    </location>
</feature>
<name>A0A6P2CVS3_9BACT</name>
<dbReference type="Pfam" id="PF07596">
    <property type="entry name" value="SBP_bac_10"/>
    <property type="match status" value="1"/>
</dbReference>
<dbReference type="InterPro" id="IPR012902">
    <property type="entry name" value="N_methyl_site"/>
</dbReference>
<dbReference type="InterPro" id="IPR045584">
    <property type="entry name" value="Pilin-like"/>
</dbReference>
<evidence type="ECO:0000313" key="4">
    <source>
        <dbReference type="Proteomes" id="UP000464178"/>
    </source>
</evidence>
<dbReference type="NCBIfam" id="TIGR04294">
    <property type="entry name" value="pre_pil_HX9DG"/>
    <property type="match status" value="1"/>
</dbReference>
<dbReference type="Gene3D" id="3.30.700.10">
    <property type="entry name" value="Glycoprotein, Type 4 Pilin"/>
    <property type="match status" value="1"/>
</dbReference>
<dbReference type="NCBIfam" id="TIGR02532">
    <property type="entry name" value="IV_pilin_GFxxxE"/>
    <property type="match status" value="1"/>
</dbReference>
<dbReference type="KEGG" id="gms:SOIL9_47110"/>
<dbReference type="Pfam" id="PF07963">
    <property type="entry name" value="N_methyl"/>
    <property type="match status" value="1"/>
</dbReference>
<keyword evidence="1" id="KW-0472">Membrane</keyword>
<dbReference type="AlphaFoldDB" id="A0A6P2CVS3"/>
<gene>
    <name evidence="3" type="ORF">SOIL9_47110</name>
</gene>
<sequence length="348" mass="37581">MSTPRRTGFTLIELLVVIAIIAILIGLLLPAVQKVREAAARMKCTNNLKQIGLAFHNIHTTEERFPPGALDNGAMWSAWLMPYLEQTAVYQAIWVIPESGHNDDGLVGPSGSNGNWAVGGGSGAALANASITGASINERNIAACELLIPGLRCPSSTIPEHSFSPSYENWFVAKRTPISYAVCASGTRTQLYVHTDVQNLDGAFQSIRRTTWGGRLRMRDFTDGLSNTVFVGEEEYTLKTSYTDAELDLQGAARRKACWQFGSDSIDCDYGFNEAFGSTGVRLNYPKKTISDPTADLEAYIASFGSRHTGGANFMLGDGSVRFIRDGIDPATYSGLGTRAGGEVLGDY</sequence>
<dbReference type="EMBL" id="LR593886">
    <property type="protein sequence ID" value="VTR93003.1"/>
    <property type="molecule type" value="Genomic_DNA"/>
</dbReference>
<dbReference type="PROSITE" id="PS00409">
    <property type="entry name" value="PROKAR_NTER_METHYL"/>
    <property type="match status" value="1"/>
</dbReference>
<dbReference type="InterPro" id="IPR011453">
    <property type="entry name" value="DUF1559"/>
</dbReference>
<dbReference type="RefSeq" id="WP_162673321.1">
    <property type="nucleotide sequence ID" value="NZ_LR593886.1"/>
</dbReference>
<dbReference type="SUPFAM" id="SSF54523">
    <property type="entry name" value="Pili subunits"/>
    <property type="match status" value="1"/>
</dbReference>
<accession>A0A6P2CVS3</accession>
<dbReference type="Proteomes" id="UP000464178">
    <property type="component" value="Chromosome"/>
</dbReference>
<keyword evidence="4" id="KW-1185">Reference proteome</keyword>
<evidence type="ECO:0000259" key="2">
    <source>
        <dbReference type="Pfam" id="PF07596"/>
    </source>
</evidence>
<dbReference type="InterPro" id="IPR027558">
    <property type="entry name" value="Pre_pil_HX9DG_C"/>
</dbReference>
<evidence type="ECO:0000256" key="1">
    <source>
        <dbReference type="SAM" id="Phobius"/>
    </source>
</evidence>
<dbReference type="PANTHER" id="PTHR30093:SF2">
    <property type="entry name" value="TYPE II SECRETION SYSTEM PROTEIN H"/>
    <property type="match status" value="1"/>
</dbReference>
<reference evidence="3 4" key="1">
    <citation type="submission" date="2019-05" db="EMBL/GenBank/DDBJ databases">
        <authorList>
            <consortium name="Science for Life Laboratories"/>
        </authorList>
    </citation>
    <scope>NUCLEOTIDE SEQUENCE [LARGE SCALE GENOMIC DNA]</scope>
    <source>
        <strain evidence="3">Soil9</strain>
    </source>
</reference>
<protein>
    <recommendedName>
        <fullName evidence="2">DUF1559 domain-containing protein</fullName>
    </recommendedName>
</protein>